<reference evidence="1 2" key="1">
    <citation type="submission" date="2020-08" db="EMBL/GenBank/DDBJ databases">
        <title>Genomic Encyclopedia of Archaeal and Bacterial Type Strains, Phase II (KMG-II): from individual species to whole genera.</title>
        <authorList>
            <person name="Goeker M."/>
        </authorList>
    </citation>
    <scope>NUCLEOTIDE SEQUENCE [LARGE SCALE GENOMIC DNA]</scope>
    <source>
        <strain evidence="1 2">DSM 23288</strain>
    </source>
</reference>
<organism evidence="1 2">
    <name type="scientific">Conexibacter arvalis</name>
    <dbReference type="NCBI Taxonomy" id="912552"/>
    <lineage>
        <taxon>Bacteria</taxon>
        <taxon>Bacillati</taxon>
        <taxon>Actinomycetota</taxon>
        <taxon>Thermoleophilia</taxon>
        <taxon>Solirubrobacterales</taxon>
        <taxon>Conexibacteraceae</taxon>
        <taxon>Conexibacter</taxon>
    </lineage>
</organism>
<proteinExistence type="predicted"/>
<dbReference type="Proteomes" id="UP000585272">
    <property type="component" value="Unassembled WGS sequence"/>
</dbReference>
<gene>
    <name evidence="1" type="ORF">BDZ31_000528</name>
</gene>
<sequence length="154" mass="16941">MAEHRDDPLALLLLPAPLEQFEHAEHARDLLRAPRVLALEPPRMSWRRIARLPDTLALGIGVRQARRLKLPGTVRVVVLYDALQLPLAQGLALRFGDAELWRAMTVEAAAAQAAWAFDPADPAALGDAAGVDAFDRNEPLWERLAALGVAEFEE</sequence>
<name>A0A840I9F7_9ACTN</name>
<evidence type="ECO:0000313" key="2">
    <source>
        <dbReference type="Proteomes" id="UP000585272"/>
    </source>
</evidence>
<dbReference type="AlphaFoldDB" id="A0A840I9F7"/>
<accession>A0A840I9F7</accession>
<keyword evidence="2" id="KW-1185">Reference proteome</keyword>
<dbReference type="RefSeq" id="WP_183338700.1">
    <property type="nucleotide sequence ID" value="NZ_JACHNU010000001.1"/>
</dbReference>
<evidence type="ECO:0000313" key="1">
    <source>
        <dbReference type="EMBL" id="MBB4660955.1"/>
    </source>
</evidence>
<protein>
    <submittedName>
        <fullName evidence="1">Uncharacterized protein</fullName>
    </submittedName>
</protein>
<dbReference type="EMBL" id="JACHNU010000001">
    <property type="protein sequence ID" value="MBB4660955.1"/>
    <property type="molecule type" value="Genomic_DNA"/>
</dbReference>
<comment type="caution">
    <text evidence="1">The sequence shown here is derived from an EMBL/GenBank/DDBJ whole genome shotgun (WGS) entry which is preliminary data.</text>
</comment>